<dbReference type="EMBL" id="JABCLB010000420">
    <property type="protein sequence ID" value="NMU81933.1"/>
    <property type="molecule type" value="Genomic_DNA"/>
</dbReference>
<feature type="non-terminal residue" evidence="1">
    <location>
        <position position="1"/>
    </location>
</feature>
<comment type="caution">
    <text evidence="1">The sequence shown here is derived from an EMBL/GenBank/DDBJ whole genome shotgun (WGS) entry which is preliminary data.</text>
</comment>
<organism evidence="1 2">
    <name type="scientific">Vibrio parahaemolyticus</name>
    <dbReference type="NCBI Taxonomy" id="670"/>
    <lineage>
        <taxon>Bacteria</taxon>
        <taxon>Pseudomonadati</taxon>
        <taxon>Pseudomonadota</taxon>
        <taxon>Gammaproteobacteria</taxon>
        <taxon>Vibrionales</taxon>
        <taxon>Vibrionaceae</taxon>
        <taxon>Vibrio</taxon>
    </lineage>
</organism>
<sequence>KDESEDDGDELVGDVRVVPGLTAITVRTTPSRMAQVRRLIDTYQAELTKQVFLDIRVLEFRSNLGKDQGIDWNLVKDVGDGTLNFIIPGT</sequence>
<reference evidence="1 2" key="1">
    <citation type="submission" date="2020-04" db="EMBL/GenBank/DDBJ databases">
        <title>Whole-genome sequencing of Vibrio spp. from China reveals different genetic environments of blaCTX-M-14 among diverse lineages.</title>
        <authorList>
            <person name="Zheng Z."/>
            <person name="Ye L."/>
            <person name="Chen S."/>
        </authorList>
    </citation>
    <scope>NUCLEOTIDE SEQUENCE [LARGE SCALE GENOMIC DNA]</scope>
    <source>
        <strain evidence="1 2">Vb0551</strain>
    </source>
</reference>
<proteinExistence type="predicted"/>
<gene>
    <name evidence="1" type="ORF">HKB16_03480</name>
</gene>
<evidence type="ECO:0000313" key="2">
    <source>
        <dbReference type="Proteomes" id="UP000518904"/>
    </source>
</evidence>
<dbReference type="Proteomes" id="UP000518904">
    <property type="component" value="Unassembled WGS sequence"/>
</dbReference>
<name>A0A7Y0SEU9_VIBPH</name>
<accession>A0A7Y0SEU9</accession>
<feature type="non-terminal residue" evidence="1">
    <location>
        <position position="90"/>
    </location>
</feature>
<dbReference type="AlphaFoldDB" id="A0A7Y0SEU9"/>
<evidence type="ECO:0000313" key="1">
    <source>
        <dbReference type="EMBL" id="NMU81933.1"/>
    </source>
</evidence>
<protein>
    <submittedName>
        <fullName evidence="1">Type II and III secretion system protein</fullName>
    </submittedName>
</protein>